<keyword evidence="1" id="KW-0812">Transmembrane</keyword>
<name>A0A2U7U8A4_9VIRU</name>
<proteinExistence type="predicted"/>
<sequence length="128" mass="13788">MECESLADDVVACAPSGFDRMRVERRIVIGPGAPFIVLKVALFLIAVILLGGAVVFAYKVVGMLVDAGTKAVDRSLAARNFVPLLSAYDLDAQPSVCAAPQPDGTYYLQQWRSVFVDPRTAGDETLRL</sequence>
<gene>
    <name evidence="2" type="ORF">pqer_cds_234</name>
</gene>
<organism evidence="2">
    <name type="scientific">Pandoravirus quercus</name>
    <dbReference type="NCBI Taxonomy" id="2107709"/>
    <lineage>
        <taxon>Viruses</taxon>
        <taxon>Pandoravirus</taxon>
    </lineage>
</organism>
<dbReference type="KEGG" id="vg:36843797"/>
<evidence type="ECO:0000313" key="2">
    <source>
        <dbReference type="EMBL" id="AVK74656.1"/>
    </source>
</evidence>
<dbReference type="Proteomes" id="UP000248852">
    <property type="component" value="Segment"/>
</dbReference>
<reference evidence="2" key="1">
    <citation type="journal article" date="2018" name="Nat. Commun.">
        <title>Diversity and evolution of the emerging Pandoraviridae family.</title>
        <authorList>
            <person name="Legendre M."/>
            <person name="Fabre E."/>
            <person name="Poirot O."/>
            <person name="Jeudy S."/>
            <person name="Lartigue A."/>
            <person name="Alempic J.M."/>
            <person name="Beucher L."/>
            <person name="Philippe N."/>
            <person name="Bertaux L."/>
            <person name="Christo-Foroux E."/>
            <person name="Labadie K."/>
            <person name="Coute Y."/>
            <person name="Abergel C."/>
            <person name="Claverie J.M."/>
        </authorList>
    </citation>
    <scope>NUCLEOTIDE SEQUENCE [LARGE SCALE GENOMIC DNA]</scope>
    <source>
        <strain evidence="2">Quercus</strain>
    </source>
</reference>
<dbReference type="RefSeq" id="YP_009482925.1">
    <property type="nucleotide sequence ID" value="NC_037667.1"/>
</dbReference>
<keyword evidence="1" id="KW-0472">Membrane</keyword>
<feature type="transmembrane region" description="Helical" evidence="1">
    <location>
        <begin position="36"/>
        <end position="58"/>
    </location>
</feature>
<protein>
    <submittedName>
        <fullName evidence="2">Uncharacterized protein</fullName>
    </submittedName>
</protein>
<dbReference type="EMBL" id="MG011689">
    <property type="protein sequence ID" value="AVK74656.1"/>
    <property type="molecule type" value="Genomic_DNA"/>
</dbReference>
<accession>A0A2U7U8A4</accession>
<evidence type="ECO:0000256" key="1">
    <source>
        <dbReference type="SAM" id="Phobius"/>
    </source>
</evidence>
<dbReference type="GeneID" id="36843797"/>
<keyword evidence="1" id="KW-1133">Transmembrane helix</keyword>